<gene>
    <name evidence="7" type="ORF">SAMN04488033_104117</name>
</gene>
<evidence type="ECO:0000256" key="2">
    <source>
        <dbReference type="ARBA" id="ARBA00022692"/>
    </source>
</evidence>
<keyword evidence="8" id="KW-1185">Reference proteome</keyword>
<evidence type="ECO:0000259" key="6">
    <source>
        <dbReference type="Pfam" id="PF07291"/>
    </source>
</evidence>
<evidence type="ECO:0000256" key="3">
    <source>
        <dbReference type="ARBA" id="ARBA00022989"/>
    </source>
</evidence>
<accession>A0A1I2KP70</accession>
<evidence type="ECO:0000313" key="8">
    <source>
        <dbReference type="Proteomes" id="UP000199116"/>
    </source>
</evidence>
<feature type="transmembrane region" description="Helical" evidence="5">
    <location>
        <begin position="85"/>
        <end position="102"/>
    </location>
</feature>
<name>A0A1I2KP70_9FLAO</name>
<keyword evidence="3 5" id="KW-1133">Transmembrane helix</keyword>
<sequence length="154" mass="17590">MFFTYHQKYRLSEIIRFFLAILFIYTGSTKLFDYNSFYDNLYNNPLINSRLLSNFLSIGVPILELIVGSLLLYPKKKLLGMNAAIGLLSLFTIYILGILFLSPYTPCSCGGIISLLSWHQHLYFNLGCIAIGLLGLYLMKNNKLKNKAEITDKI</sequence>
<evidence type="ECO:0000313" key="7">
    <source>
        <dbReference type="EMBL" id="SFF68794.1"/>
    </source>
</evidence>
<evidence type="ECO:0000256" key="4">
    <source>
        <dbReference type="ARBA" id="ARBA00023136"/>
    </source>
</evidence>
<dbReference type="InterPro" id="IPR009908">
    <property type="entry name" value="Methylamine_util_MauE"/>
</dbReference>
<dbReference type="Pfam" id="PF07291">
    <property type="entry name" value="MauE"/>
    <property type="match status" value="1"/>
</dbReference>
<evidence type="ECO:0000256" key="1">
    <source>
        <dbReference type="ARBA" id="ARBA00004141"/>
    </source>
</evidence>
<dbReference type="EMBL" id="FOOH01000004">
    <property type="protein sequence ID" value="SFF68794.1"/>
    <property type="molecule type" value="Genomic_DNA"/>
</dbReference>
<comment type="subcellular location">
    <subcellularLocation>
        <location evidence="1">Membrane</location>
        <topology evidence="1">Multi-pass membrane protein</topology>
    </subcellularLocation>
</comment>
<keyword evidence="2 5" id="KW-0812">Transmembrane</keyword>
<proteinExistence type="predicted"/>
<feature type="transmembrane region" description="Helical" evidence="5">
    <location>
        <begin position="14"/>
        <end position="32"/>
    </location>
</feature>
<dbReference type="RefSeq" id="WP_143083621.1">
    <property type="nucleotide sequence ID" value="NZ_FOOH01000004.1"/>
</dbReference>
<dbReference type="AlphaFoldDB" id="A0A1I2KP70"/>
<keyword evidence="4 5" id="KW-0472">Membrane</keyword>
<feature type="transmembrane region" description="Helical" evidence="5">
    <location>
        <begin position="122"/>
        <end position="139"/>
    </location>
</feature>
<dbReference type="GO" id="GO:0030416">
    <property type="term" value="P:methylamine metabolic process"/>
    <property type="evidence" value="ECO:0007669"/>
    <property type="project" value="InterPro"/>
</dbReference>
<reference evidence="8" key="1">
    <citation type="submission" date="2016-10" db="EMBL/GenBank/DDBJ databases">
        <authorList>
            <person name="Varghese N."/>
            <person name="Submissions S."/>
        </authorList>
    </citation>
    <scope>NUCLEOTIDE SEQUENCE [LARGE SCALE GENOMIC DNA]</scope>
    <source>
        <strain evidence="8">DSM 23515</strain>
    </source>
</reference>
<evidence type="ECO:0000256" key="5">
    <source>
        <dbReference type="SAM" id="Phobius"/>
    </source>
</evidence>
<organism evidence="7 8">
    <name type="scientific">Salegentibacter agarivorans</name>
    <dbReference type="NCBI Taxonomy" id="345907"/>
    <lineage>
        <taxon>Bacteria</taxon>
        <taxon>Pseudomonadati</taxon>
        <taxon>Bacteroidota</taxon>
        <taxon>Flavobacteriia</taxon>
        <taxon>Flavobacteriales</taxon>
        <taxon>Flavobacteriaceae</taxon>
        <taxon>Salegentibacter</taxon>
    </lineage>
</organism>
<dbReference type="GO" id="GO:0016020">
    <property type="term" value="C:membrane"/>
    <property type="evidence" value="ECO:0007669"/>
    <property type="project" value="UniProtKB-SubCell"/>
</dbReference>
<dbReference type="Proteomes" id="UP000199116">
    <property type="component" value="Unassembled WGS sequence"/>
</dbReference>
<protein>
    <submittedName>
        <fullName evidence="7">Methylamine utilisation protein MauE</fullName>
    </submittedName>
</protein>
<feature type="domain" description="Methylamine utilisation protein MauE" evidence="6">
    <location>
        <begin position="11"/>
        <end position="137"/>
    </location>
</feature>
<feature type="transmembrane region" description="Helical" evidence="5">
    <location>
        <begin position="52"/>
        <end position="73"/>
    </location>
</feature>